<feature type="transmembrane region" description="Helical" evidence="1">
    <location>
        <begin position="5"/>
        <end position="22"/>
    </location>
</feature>
<gene>
    <name evidence="2" type="ORF">SDC9_58067</name>
</gene>
<keyword evidence="1" id="KW-0472">Membrane</keyword>
<organism evidence="2">
    <name type="scientific">bioreactor metagenome</name>
    <dbReference type="NCBI Taxonomy" id="1076179"/>
    <lineage>
        <taxon>unclassified sequences</taxon>
        <taxon>metagenomes</taxon>
        <taxon>ecological metagenomes</taxon>
    </lineage>
</organism>
<keyword evidence="1" id="KW-0812">Transmembrane</keyword>
<sequence>MASLVIWLLYLYYHLGFVYIVFDIRNEKEREKLQLLNCPMFQNMDGWSLFLMCLGMGIGLAIGLFLLAGTFYLIWRFIRAIEKRDSH</sequence>
<protein>
    <submittedName>
        <fullName evidence="2">Uncharacterized protein</fullName>
    </submittedName>
</protein>
<feature type="transmembrane region" description="Helical" evidence="1">
    <location>
        <begin position="49"/>
        <end position="75"/>
    </location>
</feature>
<name>A0A644X716_9ZZZZ</name>
<dbReference type="EMBL" id="VSSQ01001869">
    <property type="protein sequence ID" value="MPM11717.1"/>
    <property type="molecule type" value="Genomic_DNA"/>
</dbReference>
<keyword evidence="1" id="KW-1133">Transmembrane helix</keyword>
<comment type="caution">
    <text evidence="2">The sequence shown here is derived from an EMBL/GenBank/DDBJ whole genome shotgun (WGS) entry which is preliminary data.</text>
</comment>
<evidence type="ECO:0000313" key="2">
    <source>
        <dbReference type="EMBL" id="MPM11717.1"/>
    </source>
</evidence>
<reference evidence="2" key="1">
    <citation type="submission" date="2019-08" db="EMBL/GenBank/DDBJ databases">
        <authorList>
            <person name="Kucharzyk K."/>
            <person name="Murdoch R.W."/>
            <person name="Higgins S."/>
            <person name="Loffler F."/>
        </authorList>
    </citation>
    <scope>NUCLEOTIDE SEQUENCE</scope>
</reference>
<accession>A0A644X716</accession>
<proteinExistence type="predicted"/>
<evidence type="ECO:0000256" key="1">
    <source>
        <dbReference type="SAM" id="Phobius"/>
    </source>
</evidence>
<dbReference type="AlphaFoldDB" id="A0A644X716"/>